<dbReference type="InterPro" id="IPR005182">
    <property type="entry name" value="YdbS-like_PH"/>
</dbReference>
<feature type="domain" description="YdbS-like PH" evidence="2">
    <location>
        <begin position="61"/>
        <end position="134"/>
    </location>
</feature>
<sequence>MREQKENVLYRSSPAMFRSRPILFVILVSLLFTVFFEDVWVYAVISALWLLIWFIRCKANTLIVTNKRSTQRIGILSMSTSEVWHKDVRNTMLHQSFFQRILGVGTLSIASSGHAGVEIHISGISRPGKVQAIIDDHRS</sequence>
<dbReference type="PANTHER" id="PTHR37938:SF1">
    <property type="entry name" value="BLL0215 PROTEIN"/>
    <property type="match status" value="1"/>
</dbReference>
<keyword evidence="4" id="KW-1185">Reference proteome</keyword>
<dbReference type="Pfam" id="PF03703">
    <property type="entry name" value="bPH_2"/>
    <property type="match status" value="1"/>
</dbReference>
<dbReference type="EMBL" id="SIHI01000061">
    <property type="protein sequence ID" value="TWT39902.1"/>
    <property type="molecule type" value="Genomic_DNA"/>
</dbReference>
<dbReference type="Proteomes" id="UP000317243">
    <property type="component" value="Unassembled WGS sequence"/>
</dbReference>
<gene>
    <name evidence="3" type="ORF">KOR42_50770</name>
</gene>
<protein>
    <submittedName>
        <fullName evidence="3">Bacterial membrane flanked domain protein</fullName>
    </submittedName>
</protein>
<evidence type="ECO:0000313" key="3">
    <source>
        <dbReference type="EMBL" id="TWT39902.1"/>
    </source>
</evidence>
<keyword evidence="1" id="KW-1133">Transmembrane helix</keyword>
<accession>A0A5C5VQN8</accession>
<proteinExistence type="predicted"/>
<reference evidence="3 4" key="1">
    <citation type="submission" date="2019-02" db="EMBL/GenBank/DDBJ databases">
        <title>Deep-cultivation of Planctomycetes and their phenomic and genomic characterization uncovers novel biology.</title>
        <authorList>
            <person name="Wiegand S."/>
            <person name="Jogler M."/>
            <person name="Boedeker C."/>
            <person name="Pinto D."/>
            <person name="Vollmers J."/>
            <person name="Rivas-Marin E."/>
            <person name="Kohn T."/>
            <person name="Peeters S.H."/>
            <person name="Heuer A."/>
            <person name="Rast P."/>
            <person name="Oberbeckmann S."/>
            <person name="Bunk B."/>
            <person name="Jeske O."/>
            <person name="Meyerdierks A."/>
            <person name="Storesund J.E."/>
            <person name="Kallscheuer N."/>
            <person name="Luecker S."/>
            <person name="Lage O.M."/>
            <person name="Pohl T."/>
            <person name="Merkel B.J."/>
            <person name="Hornburger P."/>
            <person name="Mueller R.-W."/>
            <person name="Bruemmer F."/>
            <person name="Labrenz M."/>
            <person name="Spormann A.M."/>
            <person name="Op Den Camp H."/>
            <person name="Overmann J."/>
            <person name="Amann R."/>
            <person name="Jetten M.S.M."/>
            <person name="Mascher T."/>
            <person name="Medema M.H."/>
            <person name="Devos D.P."/>
            <person name="Kaster A.-K."/>
            <person name="Ovreas L."/>
            <person name="Rohde M."/>
            <person name="Galperin M.Y."/>
            <person name="Jogler C."/>
        </authorList>
    </citation>
    <scope>NUCLEOTIDE SEQUENCE [LARGE SCALE GENOMIC DNA]</scope>
    <source>
        <strain evidence="3 4">KOR42</strain>
    </source>
</reference>
<feature type="transmembrane region" description="Helical" evidence="1">
    <location>
        <begin position="21"/>
        <end position="54"/>
    </location>
</feature>
<comment type="caution">
    <text evidence="3">The sequence shown here is derived from an EMBL/GenBank/DDBJ whole genome shotgun (WGS) entry which is preliminary data.</text>
</comment>
<name>A0A5C5VQN8_9PLAN</name>
<organism evidence="3 4">
    <name type="scientific">Thalassoglobus neptunius</name>
    <dbReference type="NCBI Taxonomy" id="1938619"/>
    <lineage>
        <taxon>Bacteria</taxon>
        <taxon>Pseudomonadati</taxon>
        <taxon>Planctomycetota</taxon>
        <taxon>Planctomycetia</taxon>
        <taxon>Planctomycetales</taxon>
        <taxon>Planctomycetaceae</taxon>
        <taxon>Thalassoglobus</taxon>
    </lineage>
</organism>
<keyword evidence="1" id="KW-0812">Transmembrane</keyword>
<evidence type="ECO:0000256" key="1">
    <source>
        <dbReference type="SAM" id="Phobius"/>
    </source>
</evidence>
<evidence type="ECO:0000313" key="4">
    <source>
        <dbReference type="Proteomes" id="UP000317243"/>
    </source>
</evidence>
<dbReference type="RefSeq" id="WP_197441528.1">
    <property type="nucleotide sequence ID" value="NZ_SIHI01000061.1"/>
</dbReference>
<evidence type="ECO:0000259" key="2">
    <source>
        <dbReference type="Pfam" id="PF03703"/>
    </source>
</evidence>
<dbReference type="AlphaFoldDB" id="A0A5C5VQN8"/>
<keyword evidence="1" id="KW-0472">Membrane</keyword>
<dbReference type="PANTHER" id="PTHR37938">
    <property type="entry name" value="BLL0215 PROTEIN"/>
    <property type="match status" value="1"/>
</dbReference>